<accession>A0A2A9MK03</accession>
<feature type="compositionally biased region" description="Basic and acidic residues" evidence="1">
    <location>
        <begin position="681"/>
        <end position="691"/>
    </location>
</feature>
<feature type="region of interest" description="Disordered" evidence="1">
    <location>
        <begin position="59"/>
        <end position="96"/>
    </location>
</feature>
<gene>
    <name evidence="2" type="ORF">BESB_005900</name>
</gene>
<dbReference type="VEuPathDB" id="ToxoDB:BESB_005900"/>
<dbReference type="Proteomes" id="UP000224006">
    <property type="component" value="Chromosome I"/>
</dbReference>
<reference evidence="2 3" key="1">
    <citation type="submission" date="2017-09" db="EMBL/GenBank/DDBJ databases">
        <title>Genome sequencing of Besnoitia besnoiti strain Bb-Ger1.</title>
        <authorList>
            <person name="Schares G."/>
            <person name="Venepally P."/>
            <person name="Lorenzi H.A."/>
        </authorList>
    </citation>
    <scope>NUCLEOTIDE SEQUENCE [LARGE SCALE GENOMIC DNA]</scope>
    <source>
        <strain evidence="2 3">Bb-Ger1</strain>
    </source>
</reference>
<evidence type="ECO:0000313" key="3">
    <source>
        <dbReference type="Proteomes" id="UP000224006"/>
    </source>
</evidence>
<feature type="compositionally biased region" description="Basic and acidic residues" evidence="1">
    <location>
        <begin position="440"/>
        <end position="465"/>
    </location>
</feature>
<proteinExistence type="predicted"/>
<feature type="compositionally biased region" description="Basic residues" evidence="1">
    <location>
        <begin position="520"/>
        <end position="534"/>
    </location>
</feature>
<feature type="compositionally biased region" description="Basic and acidic residues" evidence="1">
    <location>
        <begin position="839"/>
        <end position="851"/>
    </location>
</feature>
<feature type="compositionally biased region" description="Low complexity" evidence="1">
    <location>
        <begin position="59"/>
        <end position="80"/>
    </location>
</feature>
<name>A0A2A9MK03_BESBE</name>
<feature type="compositionally biased region" description="Acidic residues" evidence="1">
    <location>
        <begin position="812"/>
        <end position="821"/>
    </location>
</feature>
<evidence type="ECO:0000256" key="1">
    <source>
        <dbReference type="SAM" id="MobiDB-lite"/>
    </source>
</evidence>
<feature type="region of interest" description="Disordered" evidence="1">
    <location>
        <begin position="631"/>
        <end position="946"/>
    </location>
</feature>
<dbReference type="KEGG" id="bbes:BESB_005900"/>
<organism evidence="2 3">
    <name type="scientific">Besnoitia besnoiti</name>
    <name type="common">Apicomplexan protozoan</name>
    <dbReference type="NCBI Taxonomy" id="94643"/>
    <lineage>
        <taxon>Eukaryota</taxon>
        <taxon>Sar</taxon>
        <taxon>Alveolata</taxon>
        <taxon>Apicomplexa</taxon>
        <taxon>Conoidasida</taxon>
        <taxon>Coccidia</taxon>
        <taxon>Eucoccidiorida</taxon>
        <taxon>Eimeriorina</taxon>
        <taxon>Sarcocystidae</taxon>
        <taxon>Besnoitia</taxon>
    </lineage>
</organism>
<dbReference type="STRING" id="94643.A0A2A9MK03"/>
<feature type="compositionally biased region" description="Polar residues" evidence="1">
    <location>
        <begin position="915"/>
        <end position="924"/>
    </location>
</feature>
<feature type="compositionally biased region" description="Basic and acidic residues" evidence="1">
    <location>
        <begin position="489"/>
        <end position="519"/>
    </location>
</feature>
<keyword evidence="3" id="KW-1185">Reference proteome</keyword>
<feature type="region of interest" description="Disordered" evidence="1">
    <location>
        <begin position="348"/>
        <end position="542"/>
    </location>
</feature>
<dbReference type="EMBL" id="NWUJ01000001">
    <property type="protein sequence ID" value="PFH38249.1"/>
    <property type="molecule type" value="Genomic_DNA"/>
</dbReference>
<protein>
    <submittedName>
        <fullName evidence="2">Uncharacterized protein</fullName>
    </submittedName>
</protein>
<feature type="compositionally biased region" description="Basic and acidic residues" evidence="1">
    <location>
        <begin position="879"/>
        <end position="892"/>
    </location>
</feature>
<feature type="compositionally biased region" description="Basic and acidic residues" evidence="1">
    <location>
        <begin position="718"/>
        <end position="757"/>
    </location>
</feature>
<sequence>MRLDKQKVVHARLMGFCERMLPKLRRGEQATEEELREAASLQMLWDQTCGVAAVAAQTPQPATGSAPSNASSGSPSSFYTTPPPPPSFSSASSPTSLSPPHWFSPSSVSCSPPSHVVLPHGTVAPSVLSRGVSGFLASSSSTLPQPAAGAAGRHRSDAHGEETVLFASCRTASYRTAAGSFSPSSFASLPQEEALFESISERSSGPRAQRAGVGEAPTHTSLFLPFFSSFSLSPSSWRTRGGPRPTCSTTLATEEGLGSVAPSEAGGLARSFTSLSSFGGSEGGNICAALSAGTVGSRPRARRDPEAAAATGRPWWSVVRRALGTARPARVPSRPRLTREAVWLSRRYDQDEGEEADASFVPFSSSEEEANDLAGGGRKGERSLKKRASGGESERRSETDTAETPSPQRLAREPRAGSEIEDEAVASRPRLAGRNSLQGRRTEAPAPDGRKEDAKEIGSEKERSGAGKRGGAEAPRTATASRGGPQRNGEAREGREGEETEGRETRRDATDEETAVLHEGRRRRNPSRAARPRGFRNVVELEDPEDFAAACAARLAERRREAQATRKAATAASGSSDPCADASAISSRDPCALPPAACAQGSASVSGLVSLLASFGSPSTCLTLSAQVQGVASSREASPGEAVVPARVESRSRVRRRAKGPAAERQLPVERAEYQGTQRGNAKEQGAERSRGSGATAADPTGETKARGERATASGLSREGELSRRGGEDAARREASAAHAVKEDEDAADKSQAETGRRGVQGDSRARNARGRRFLPCTRFQGGARGPLQRPPSAEELSQLPPLCAPAAPLDGDGEGEESSGDAERGADDCSRAQAEGARQQEEKTEASTEKRRARRTDTAAPRVPRRSPRLQTNPARTAPEEATREQDDHKMFPAAPKACNDRYLKAAPPLAHGPTTSPSQVSTEAEERDAEAHNEKPLNRVTRRS</sequence>
<comment type="caution">
    <text evidence="2">The sequence shown here is derived from an EMBL/GenBank/DDBJ whole genome shotgun (WGS) entry which is preliminary data.</text>
</comment>
<feature type="compositionally biased region" description="Basic and acidic residues" evidence="1">
    <location>
        <begin position="822"/>
        <end position="831"/>
    </location>
</feature>
<dbReference type="RefSeq" id="XP_029222258.1">
    <property type="nucleotide sequence ID" value="XM_029359345.1"/>
</dbReference>
<dbReference type="AlphaFoldDB" id="A0A2A9MK03"/>
<dbReference type="GeneID" id="40305653"/>
<feature type="region of interest" description="Disordered" evidence="1">
    <location>
        <begin position="556"/>
        <end position="598"/>
    </location>
</feature>
<feature type="compositionally biased region" description="Low complexity" evidence="1">
    <location>
        <begin position="800"/>
        <end position="811"/>
    </location>
</feature>
<evidence type="ECO:0000313" key="2">
    <source>
        <dbReference type="EMBL" id="PFH38249.1"/>
    </source>
</evidence>